<keyword evidence="2" id="KW-1133">Transmembrane helix</keyword>
<accession>A0ABN3SMW3</accession>
<comment type="caution">
    <text evidence="3">The sequence shown here is derived from an EMBL/GenBank/DDBJ whole genome shotgun (WGS) entry which is preliminary data.</text>
</comment>
<keyword evidence="2" id="KW-0812">Transmembrane</keyword>
<keyword evidence="4" id="KW-1185">Reference proteome</keyword>
<feature type="transmembrane region" description="Helical" evidence="2">
    <location>
        <begin position="255"/>
        <end position="275"/>
    </location>
</feature>
<reference evidence="3 4" key="1">
    <citation type="journal article" date="2019" name="Int. J. Syst. Evol. Microbiol.">
        <title>The Global Catalogue of Microorganisms (GCM) 10K type strain sequencing project: providing services to taxonomists for standard genome sequencing and annotation.</title>
        <authorList>
            <consortium name="The Broad Institute Genomics Platform"/>
            <consortium name="The Broad Institute Genome Sequencing Center for Infectious Disease"/>
            <person name="Wu L."/>
            <person name="Ma J."/>
        </authorList>
    </citation>
    <scope>NUCLEOTIDE SEQUENCE [LARGE SCALE GENOMIC DNA]</scope>
    <source>
        <strain evidence="3 4">JCM 4531</strain>
    </source>
</reference>
<dbReference type="Proteomes" id="UP001499989">
    <property type="component" value="Unassembled WGS sequence"/>
</dbReference>
<feature type="compositionally biased region" description="Low complexity" evidence="1">
    <location>
        <begin position="44"/>
        <end position="60"/>
    </location>
</feature>
<protein>
    <recommendedName>
        <fullName evidence="5">Gram-positive cocci surface proteins LPxTG domain-containing protein</fullName>
    </recommendedName>
</protein>
<name>A0ABN3SMW3_9ACTN</name>
<evidence type="ECO:0008006" key="5">
    <source>
        <dbReference type="Google" id="ProtNLM"/>
    </source>
</evidence>
<evidence type="ECO:0000313" key="3">
    <source>
        <dbReference type="EMBL" id="GAA2681380.1"/>
    </source>
</evidence>
<dbReference type="EMBL" id="BAAASK010000006">
    <property type="protein sequence ID" value="GAA2681380.1"/>
    <property type="molecule type" value="Genomic_DNA"/>
</dbReference>
<organism evidence="3 4">
    <name type="scientific">Streptomyces violaceolatus</name>
    <dbReference type="NCBI Taxonomy" id="67378"/>
    <lineage>
        <taxon>Bacteria</taxon>
        <taxon>Bacillati</taxon>
        <taxon>Actinomycetota</taxon>
        <taxon>Actinomycetes</taxon>
        <taxon>Kitasatosporales</taxon>
        <taxon>Streptomycetaceae</taxon>
        <taxon>Streptomyces</taxon>
        <taxon>Streptomyces violaceoruber group</taxon>
    </lineage>
</organism>
<evidence type="ECO:0000313" key="4">
    <source>
        <dbReference type="Proteomes" id="UP001499989"/>
    </source>
</evidence>
<evidence type="ECO:0000256" key="2">
    <source>
        <dbReference type="SAM" id="Phobius"/>
    </source>
</evidence>
<sequence>MQKTVAPRFVLAYSPSSIRRRMLRAAVGTVAVTGVVLASAMTAVADSSPTPTPTSSVADAGSPGQGPVTPVTSPAPTPSVTDAGSDGQGPVTPVASPTPTPSVTDGGSDGQGPVTPVRCVVTKTQNIGAGTAAVLSISPSGPSVRFKGAGEDGYLPGLSLDRTHPKLPASAGFLAEILQPNSSHPQLRTNMEGGGHPASVTSFPSLPEGCSFTYRTDEPGRPGTSEQGGTVQTSVVPKGGVAAGYEASEGGDSSLVAIGGAAAAAGAAGLGFVALRRRRSAVTR</sequence>
<proteinExistence type="predicted"/>
<gene>
    <name evidence="3" type="ORF">GCM10010310_29490</name>
</gene>
<keyword evidence="2" id="KW-0472">Membrane</keyword>
<feature type="compositionally biased region" description="Low complexity" evidence="1">
    <location>
        <begin position="67"/>
        <end position="81"/>
    </location>
</feature>
<feature type="region of interest" description="Disordered" evidence="1">
    <location>
        <begin position="44"/>
        <end position="116"/>
    </location>
</feature>
<feature type="compositionally biased region" description="Low complexity" evidence="1">
    <location>
        <begin position="90"/>
        <end position="104"/>
    </location>
</feature>
<evidence type="ECO:0000256" key="1">
    <source>
        <dbReference type="SAM" id="MobiDB-lite"/>
    </source>
</evidence>